<evidence type="ECO:0000256" key="9">
    <source>
        <dbReference type="ARBA" id="ARBA00023158"/>
    </source>
</evidence>
<dbReference type="PROSITE" id="PS51194">
    <property type="entry name" value="HELICASE_CTER"/>
    <property type="match status" value="1"/>
</dbReference>
<dbReference type="InterPro" id="IPR001650">
    <property type="entry name" value="Helicase_C-like"/>
</dbReference>
<dbReference type="SUPFAM" id="SSF81301">
    <property type="entry name" value="Nucleotidyltransferase"/>
    <property type="match status" value="1"/>
</dbReference>
<evidence type="ECO:0000313" key="14">
    <source>
        <dbReference type="EMBL" id="CAH3112566.1"/>
    </source>
</evidence>
<dbReference type="EC" id="2.7.7.48" evidence="2"/>
<dbReference type="InterPro" id="IPR058752">
    <property type="entry name" value="RDRP_C_head"/>
</dbReference>
<keyword evidence="4" id="KW-0808">Transferase</keyword>
<evidence type="ECO:0000313" key="15">
    <source>
        <dbReference type="Proteomes" id="UP001159428"/>
    </source>
</evidence>
<dbReference type="GO" id="GO:0005524">
    <property type="term" value="F:ATP binding"/>
    <property type="evidence" value="ECO:0007669"/>
    <property type="project" value="UniProtKB-KW"/>
</dbReference>
<dbReference type="PANTHER" id="PTHR23079:SF55">
    <property type="entry name" value="RNA-DIRECTED RNA POLYMERASE"/>
    <property type="match status" value="1"/>
</dbReference>
<dbReference type="InterPro" id="IPR007855">
    <property type="entry name" value="RDRP"/>
</dbReference>
<dbReference type="GO" id="GO:0003968">
    <property type="term" value="F:RNA-directed RNA polymerase activity"/>
    <property type="evidence" value="ECO:0007669"/>
    <property type="project" value="UniProtKB-KW"/>
</dbReference>
<dbReference type="GO" id="GO:0003723">
    <property type="term" value="F:RNA binding"/>
    <property type="evidence" value="ECO:0007669"/>
    <property type="project" value="UniProtKB-KW"/>
</dbReference>
<keyword evidence="7" id="KW-0067">ATP-binding</keyword>
<evidence type="ECO:0000256" key="10">
    <source>
        <dbReference type="ARBA" id="ARBA00048744"/>
    </source>
</evidence>
<evidence type="ECO:0000256" key="8">
    <source>
        <dbReference type="ARBA" id="ARBA00022884"/>
    </source>
</evidence>
<feature type="domain" description="Helicase ATP-binding" evidence="12">
    <location>
        <begin position="1"/>
        <end position="172"/>
    </location>
</feature>
<keyword evidence="5" id="KW-0548">Nucleotidyltransferase</keyword>
<dbReference type="InterPro" id="IPR011545">
    <property type="entry name" value="DEAD/DEAH_box_helicase_dom"/>
</dbReference>
<gene>
    <name evidence="14" type="ORF">PMEA_00004556</name>
</gene>
<dbReference type="Pfam" id="PF26253">
    <property type="entry name" value="RdRP_head"/>
    <property type="match status" value="1"/>
</dbReference>
<dbReference type="GO" id="GO:0030422">
    <property type="term" value="P:siRNA processing"/>
    <property type="evidence" value="ECO:0007669"/>
    <property type="project" value="TreeGrafter"/>
</dbReference>
<keyword evidence="6" id="KW-0547">Nucleotide-binding</keyword>
<proteinExistence type="inferred from homology"/>
<evidence type="ECO:0000259" key="13">
    <source>
        <dbReference type="PROSITE" id="PS51194"/>
    </source>
</evidence>
<dbReference type="InterPro" id="IPR027417">
    <property type="entry name" value="P-loop_NTPase"/>
</dbReference>
<evidence type="ECO:0000259" key="12">
    <source>
        <dbReference type="PROSITE" id="PS51192"/>
    </source>
</evidence>
<keyword evidence="9" id="KW-0943">RNA-mediated gene silencing</keyword>
<evidence type="ECO:0000256" key="3">
    <source>
        <dbReference type="ARBA" id="ARBA00022484"/>
    </source>
</evidence>
<dbReference type="PANTHER" id="PTHR23079">
    <property type="entry name" value="RNA-DEPENDENT RNA POLYMERASE"/>
    <property type="match status" value="1"/>
</dbReference>
<feature type="domain" description="Helicase C-terminal" evidence="13">
    <location>
        <begin position="310"/>
        <end position="484"/>
    </location>
</feature>
<protein>
    <recommendedName>
        <fullName evidence="2">RNA-directed RNA polymerase</fullName>
        <ecNumber evidence="2">2.7.7.48</ecNumber>
    </recommendedName>
</protein>
<sequence length="2315" mass="264250">MRGNTLVYLPTGSGKTLIAAMVMGCMKKLNPSKVVVFLVDRVPLAYQQSEKIKSQLTGLRVETLVGEMESPQNGGIHKRLADNKVDVIILTHQIFLNFLAAEDNRPIRLSDISVLVLDEAHHCSGHHPYYKIMEYYKKTPNQFKPVVLGLSASPAGELTVERTSEKLKELLENLDCKIAMPIESDWLLHVNIPDVIYERSDYMNTDQVILQLFIEEHIKHLIKSHLKDVSDRQRFEFPVFSSNFRGALRKLIDSYHGSKKSFKALTVAEHAMHLLSVVEFCEVLGYQYAVESLKECVHRIVYAKSPRDCALKRLIGTREDSTSRGIIFVSLRKTTFKLCEQIKEIPDVAKTLNPSPFVGHGQGSYDGMIWKDEQERLLKEFRKGICKLLICTSVLEEGLDVPECNLVVRFEGAATLRALALPLKRRRRSNEPFHWLKANSLCLGTFVSQCHFQCEWPLETTLKNIKIHFDHSFKMLTLHSSRQSSIVPGQDFIIVDCDSNARIIKVFLTVRHLHGCLSTDEEYADVITADFHDASPDVSRNLADKGSWERASDFHNGENAVSQCFTYCVTIPFNELVQLRCLLTTVEKRFHKSAFYCRVKESYGKLPDVNIPDSLPFDVKYAAGSFLSFHPLVRGRVPSGKFGRLLLGKSSDIAIAALEKLSKVLEKDKFCDPGNTLKSLLKQNNPSTSGMFNRLVPGHCALIKRAVITPTRLLFYPPEVMVKNRVLRNYDTNDFLCVSIRDEDLSKMSAARGNIDDLLDGMKLKLDEGLEIAGQRFQFLGSSNSQLRNHSCWFVGPRYLPDGIRRWMGDFTKIRCVASYMARMGQCFSTSLDAVGFATSEDTYHDVEDDVETPDRKYCFSDGVGKISEELAAEVVRKIGKAFKPSAFQVRCAGYKGVLTLDPRLLGKQAIFRKSMCKFGSFHRRLEVLQTSRPQVVFLNHQVIMLLSNQGVPDEVFIKLQNDMLDKLSGMLVNERDAIQLLGSGAKMGVSYHNISNAGIPLTTEPFFKSLLVAMYRNHMHELLARARIRLPPAEARLMMGVMDELGVLKSGQVFVQYSAVETRADRDDEFNKNKKIVLRGPVVVTRNPCLHPGDVRQLEAVDVPGLCHLVDCVVFPRQGSRPHPNEMAGGDLDGDLYFVCWNKDLLPRKPNYPPMDYPSLRKLEKTEPITTRDMTKFVVDYIRSDQLGVIDNAHKAVADIEEDGVQHKECLYLAELHSLAVDAPKTGKWPSTKGIRRIEKRPDFMMKSDKPSYPSEKVIGKLFRRCRKFKDATSEKYDQNLRLDKSLLLPGNDSFVENAKEVYNWYRDKMEGLMRLYGIETEAEIITGCFMKLRNRLRKEKTEIAELVGEELFAIRSYLRREFFYEFGSDGQWLKSDVLISDEMRLKASAWYRVAYTFAHDHGNGSNPSNEKRLLGFPWFINDIMLAIKTRKDRPSQPQALDVSATVGQSLVRLFHEEKDWLLEEFRARIRAKNVICRHLQAAESTSSMSIVGSTATLLFHKTSDLDLFFLPQDTQARSHHALPEVPPEESNTLVEEGAKVLKSLIPFLKEETSEQQEEEDENVKNLFWKVRLVNKKSFPVLSCKQPTVNLINGSNCSPTLNCDLSSSLDCLRMAALLSSYIKSYPDLLLVLRAIHRWCCVTRLSRNAAGAGNTSNLLSALLLAQCIHNMQIKNFNEEHVLETMAHQMHGGARDGKQYMELENVIGYLEAYQNDSHFPQVEPDITQVGQLLVTFFQSHDSCFERELPQSLARLFGARKLSKLLGKEHLVLVKEQMQRAYQLLALFGDAQIMLTISGSEDYNVIFLSPLLTSFIAGVEKSKAQEIARKTGARSVIIRPNFPRSCSSAVLEVKGSEPAIRAVERELEEMSTIASRDRISLMSGCFVEDASLLLFEGSRSQNDHVSLSPYDGRCHQTHDRLARHVALLENVTNDEIYAYHRFTEKFFQQLRLLERDFDPQVHGCREFAVHFGRIYMFSVPHFLLEDSESITIAMLRTNKRKPSALNRRNSHSQGESTPERVTFVDQEQERARRRKRRAKRNVTFSETKKKRKRGNPSRSSLFTVVHSPDRVEIFLHETEFRQDGNPTENFSVDILDGGVEFYVRFDERLNFVEVKLPNLRWFMVDVKRPYQRRPDHGVAQDGEQADENFVLDGWETDVRFLLQSRYALALSDIRDTKYAKYQCILEPSTGEQPFTVQEELWKDVRLIRHYKSKKFTCASRQGGFLYGLTAYLNEVTEYSRPLGPEKVGEFREKHTRWEVSLEAKLPEDLAAKETVKTFLEEVWKFAFALSSFVSKENEVNVRQLRGLHLVKNFYEEC</sequence>
<dbReference type="InterPro" id="IPR014001">
    <property type="entry name" value="Helicase_ATP-bd"/>
</dbReference>
<evidence type="ECO:0000256" key="5">
    <source>
        <dbReference type="ARBA" id="ARBA00022695"/>
    </source>
</evidence>
<feature type="compositionally biased region" description="Basic residues" evidence="11">
    <location>
        <begin position="2029"/>
        <end position="2038"/>
    </location>
</feature>
<accession>A0AAU9WCT6</accession>
<evidence type="ECO:0000256" key="2">
    <source>
        <dbReference type="ARBA" id="ARBA00012494"/>
    </source>
</evidence>
<dbReference type="Pfam" id="PF00270">
    <property type="entry name" value="DEAD"/>
    <property type="match status" value="1"/>
</dbReference>
<dbReference type="InterPro" id="IPR057596">
    <property type="entry name" value="RDRP_core"/>
</dbReference>
<keyword evidence="3" id="KW-0696">RNA-directed RNA polymerase</keyword>
<dbReference type="Pfam" id="PF00271">
    <property type="entry name" value="Helicase_C"/>
    <property type="match status" value="1"/>
</dbReference>
<keyword evidence="8" id="KW-0694">RNA-binding</keyword>
<keyword evidence="15" id="KW-1185">Reference proteome</keyword>
<evidence type="ECO:0000256" key="11">
    <source>
        <dbReference type="SAM" id="MobiDB-lite"/>
    </source>
</evidence>
<comment type="similarity">
    <text evidence="1">Belongs to the RdRP family.</text>
</comment>
<dbReference type="SMART" id="SM00487">
    <property type="entry name" value="DEXDc"/>
    <property type="match status" value="1"/>
</dbReference>
<dbReference type="Gene3D" id="3.40.50.300">
    <property type="entry name" value="P-loop containing nucleotide triphosphate hydrolases"/>
    <property type="match status" value="2"/>
</dbReference>
<evidence type="ECO:0000256" key="4">
    <source>
        <dbReference type="ARBA" id="ARBA00022679"/>
    </source>
</evidence>
<feature type="region of interest" description="Disordered" evidence="11">
    <location>
        <begin position="1999"/>
        <end position="2059"/>
    </location>
</feature>
<reference evidence="14 15" key="1">
    <citation type="submission" date="2022-05" db="EMBL/GenBank/DDBJ databases">
        <authorList>
            <consortium name="Genoscope - CEA"/>
            <person name="William W."/>
        </authorList>
    </citation>
    <scope>NUCLEOTIDE SEQUENCE [LARGE SCALE GENOMIC DNA]</scope>
</reference>
<organism evidence="14 15">
    <name type="scientific">Pocillopora meandrina</name>
    <dbReference type="NCBI Taxonomy" id="46732"/>
    <lineage>
        <taxon>Eukaryota</taxon>
        <taxon>Metazoa</taxon>
        <taxon>Cnidaria</taxon>
        <taxon>Anthozoa</taxon>
        <taxon>Hexacorallia</taxon>
        <taxon>Scleractinia</taxon>
        <taxon>Astrocoeniina</taxon>
        <taxon>Pocilloporidae</taxon>
        <taxon>Pocillopora</taxon>
    </lineage>
</organism>
<comment type="caution">
    <text evidence="14">The sequence shown here is derived from an EMBL/GenBank/DDBJ whole genome shotgun (WGS) entry which is preliminary data.</text>
</comment>
<evidence type="ECO:0000256" key="6">
    <source>
        <dbReference type="ARBA" id="ARBA00022741"/>
    </source>
</evidence>
<name>A0AAU9WCT6_9CNID</name>
<dbReference type="SUPFAM" id="SSF52540">
    <property type="entry name" value="P-loop containing nucleoside triphosphate hydrolases"/>
    <property type="match status" value="1"/>
</dbReference>
<dbReference type="Proteomes" id="UP001159428">
    <property type="component" value="Unassembled WGS sequence"/>
</dbReference>
<comment type="catalytic activity">
    <reaction evidence="10">
        <text>RNA(n) + a ribonucleoside 5'-triphosphate = RNA(n+1) + diphosphate</text>
        <dbReference type="Rhea" id="RHEA:21248"/>
        <dbReference type="Rhea" id="RHEA-COMP:14527"/>
        <dbReference type="Rhea" id="RHEA-COMP:17342"/>
        <dbReference type="ChEBI" id="CHEBI:33019"/>
        <dbReference type="ChEBI" id="CHEBI:61557"/>
        <dbReference type="ChEBI" id="CHEBI:140395"/>
        <dbReference type="EC" id="2.7.7.48"/>
    </reaction>
</comment>
<evidence type="ECO:0000256" key="7">
    <source>
        <dbReference type="ARBA" id="ARBA00022840"/>
    </source>
</evidence>
<dbReference type="InterPro" id="IPR043519">
    <property type="entry name" value="NT_sf"/>
</dbReference>
<dbReference type="EMBL" id="CALNXJ010000013">
    <property type="protein sequence ID" value="CAH3112566.1"/>
    <property type="molecule type" value="Genomic_DNA"/>
</dbReference>
<dbReference type="PROSITE" id="PS51192">
    <property type="entry name" value="HELICASE_ATP_BIND_1"/>
    <property type="match status" value="1"/>
</dbReference>
<dbReference type="Gene3D" id="3.30.460.10">
    <property type="entry name" value="Beta Polymerase, domain 2"/>
    <property type="match status" value="1"/>
</dbReference>
<dbReference type="Pfam" id="PF05183">
    <property type="entry name" value="RdRP"/>
    <property type="match status" value="1"/>
</dbReference>
<evidence type="ECO:0000256" key="1">
    <source>
        <dbReference type="ARBA" id="ARBA00005762"/>
    </source>
</evidence>
<dbReference type="GO" id="GO:0031380">
    <property type="term" value="C:nuclear RNA-directed RNA polymerase complex"/>
    <property type="evidence" value="ECO:0007669"/>
    <property type="project" value="TreeGrafter"/>
</dbReference>